<organism evidence="2 3">
    <name type="scientific">Streptomyces antibioticus</name>
    <dbReference type="NCBI Taxonomy" id="1890"/>
    <lineage>
        <taxon>Bacteria</taxon>
        <taxon>Bacillati</taxon>
        <taxon>Actinomycetota</taxon>
        <taxon>Actinomycetes</taxon>
        <taxon>Kitasatosporales</taxon>
        <taxon>Streptomycetaceae</taxon>
        <taxon>Streptomyces</taxon>
    </lineage>
</organism>
<feature type="transmembrane region" description="Helical" evidence="1">
    <location>
        <begin position="27"/>
        <end position="45"/>
    </location>
</feature>
<keyword evidence="1" id="KW-1133">Transmembrane helix</keyword>
<feature type="transmembrane region" description="Helical" evidence="1">
    <location>
        <begin position="51"/>
        <end position="70"/>
    </location>
</feature>
<evidence type="ECO:0000256" key="1">
    <source>
        <dbReference type="SAM" id="Phobius"/>
    </source>
</evidence>
<name>A0ABX3LAW3_STRAT</name>
<dbReference type="Proteomes" id="UP000190306">
    <property type="component" value="Chromosome"/>
</dbReference>
<keyword evidence="3" id="KW-1185">Reference proteome</keyword>
<gene>
    <name evidence="2" type="ORF">AFM16_35000</name>
</gene>
<sequence>MTDGAGRVTMESAREVRQVRQLRQLRAVYAGGAVAWTLCLALTALRGDGSARQTVTLLGLLTVFLVLLFWSSRSLSGILASDAGSRKGTDRA</sequence>
<evidence type="ECO:0000313" key="3">
    <source>
        <dbReference type="Proteomes" id="UP000190306"/>
    </source>
</evidence>
<proteinExistence type="predicted"/>
<dbReference type="EMBL" id="LHQL01000014">
    <property type="protein sequence ID" value="OOQ47871.1"/>
    <property type="molecule type" value="Genomic_DNA"/>
</dbReference>
<comment type="caution">
    <text evidence="2">The sequence shown here is derived from an EMBL/GenBank/DDBJ whole genome shotgun (WGS) entry which is preliminary data.</text>
</comment>
<accession>A0ABX3LAW3</accession>
<protein>
    <submittedName>
        <fullName evidence="2">Uncharacterized protein</fullName>
    </submittedName>
</protein>
<keyword evidence="1" id="KW-0812">Transmembrane</keyword>
<keyword evidence="1" id="KW-0472">Membrane</keyword>
<reference evidence="2 3" key="1">
    <citation type="submission" date="2015-07" db="EMBL/GenBank/DDBJ databases">
        <title>Draft Genome Sequence of Streptomyces antibioticus, IMRU 3720 reveals insights in the evolution of actinomycin biosynthetic gene clusters in Streptomyces.</title>
        <authorList>
            <person name="Crnovcic I."/>
            <person name="Ruckert C."/>
            <person name="Kalinowksi J."/>
            <person name="Keller U."/>
        </authorList>
    </citation>
    <scope>NUCLEOTIDE SEQUENCE [LARGE SCALE GENOMIC DNA]</scope>
    <source>
        <strain evidence="2 3">DSM 41481</strain>
    </source>
</reference>
<evidence type="ECO:0000313" key="2">
    <source>
        <dbReference type="EMBL" id="OOQ47871.1"/>
    </source>
</evidence>